<evidence type="ECO:0000256" key="1">
    <source>
        <dbReference type="ARBA" id="ARBA00004651"/>
    </source>
</evidence>
<organism evidence="8 9">
    <name type="scientific">Tepidiphilus thermophilus</name>
    <dbReference type="NCBI Taxonomy" id="876478"/>
    <lineage>
        <taxon>Bacteria</taxon>
        <taxon>Pseudomonadati</taxon>
        <taxon>Pseudomonadota</taxon>
        <taxon>Hydrogenophilia</taxon>
        <taxon>Hydrogenophilales</taxon>
        <taxon>Hydrogenophilaceae</taxon>
        <taxon>Tepidiphilus</taxon>
    </lineage>
</organism>
<dbReference type="PANTHER" id="PTHR32322">
    <property type="entry name" value="INNER MEMBRANE TRANSPORTER"/>
    <property type="match status" value="1"/>
</dbReference>
<dbReference type="EMBL" id="CYHH01000002">
    <property type="protein sequence ID" value="CUB05866.1"/>
    <property type="molecule type" value="Genomic_DNA"/>
</dbReference>
<evidence type="ECO:0000256" key="5">
    <source>
        <dbReference type="ARBA" id="ARBA00023136"/>
    </source>
</evidence>
<evidence type="ECO:0000256" key="3">
    <source>
        <dbReference type="ARBA" id="ARBA00022692"/>
    </source>
</evidence>
<accession>A0A0K6IRY2</accession>
<feature type="transmembrane region" description="Helical" evidence="6">
    <location>
        <begin position="266"/>
        <end position="285"/>
    </location>
</feature>
<evidence type="ECO:0000256" key="2">
    <source>
        <dbReference type="ARBA" id="ARBA00022475"/>
    </source>
</evidence>
<reference evidence="9" key="1">
    <citation type="submission" date="2015-08" db="EMBL/GenBank/DDBJ databases">
        <authorList>
            <person name="Babu N.S."/>
            <person name="Beckwith C.J."/>
            <person name="Beseler K.G."/>
            <person name="Brison A."/>
            <person name="Carone J.V."/>
            <person name="Caskin T.P."/>
            <person name="Diamond M."/>
            <person name="Durham M.E."/>
            <person name="Foxe J.M."/>
            <person name="Go M."/>
            <person name="Henderson B.A."/>
            <person name="Jones I.B."/>
            <person name="McGettigan J.A."/>
            <person name="Micheletti S.J."/>
            <person name="Nasrallah M.E."/>
            <person name="Ortiz D."/>
            <person name="Piller C.R."/>
            <person name="Privatt S.R."/>
            <person name="Schneider S.L."/>
            <person name="Sharp S."/>
            <person name="Smith T.C."/>
            <person name="Stanton J.D."/>
            <person name="Ullery H.E."/>
            <person name="Wilson R.J."/>
            <person name="Serrano M.G."/>
            <person name="Buck G."/>
            <person name="Lee V."/>
            <person name="Wang Y."/>
            <person name="Carvalho R."/>
            <person name="Voegtly L."/>
            <person name="Shi R."/>
            <person name="Duckworth R."/>
            <person name="Johnson A."/>
            <person name="Loviza R."/>
            <person name="Walstead R."/>
            <person name="Shah Z."/>
            <person name="Kiflezghi M."/>
            <person name="Wade K."/>
            <person name="Ball S.L."/>
            <person name="Bradley K.W."/>
            <person name="Asai D.J."/>
            <person name="Bowman C.A."/>
            <person name="Russell D.A."/>
            <person name="Pope W.H."/>
            <person name="Jacobs-Sera D."/>
            <person name="Hendrix R.W."/>
            <person name="Hatfull G.F."/>
        </authorList>
    </citation>
    <scope>NUCLEOTIDE SEQUENCE [LARGE SCALE GENOMIC DNA]</scope>
    <source>
        <strain evidence="9">JCM 19170</strain>
    </source>
</reference>
<feature type="transmembrane region" description="Helical" evidence="6">
    <location>
        <begin position="28"/>
        <end position="47"/>
    </location>
</feature>
<feature type="domain" description="EamA" evidence="7">
    <location>
        <begin position="2"/>
        <end position="131"/>
    </location>
</feature>
<evidence type="ECO:0000313" key="8">
    <source>
        <dbReference type="EMBL" id="CUB05866.1"/>
    </source>
</evidence>
<name>A0A0K6IRY2_9PROT</name>
<evidence type="ECO:0000259" key="7">
    <source>
        <dbReference type="Pfam" id="PF00892"/>
    </source>
</evidence>
<feature type="transmembrane region" description="Helical" evidence="6">
    <location>
        <begin position="142"/>
        <end position="162"/>
    </location>
</feature>
<evidence type="ECO:0000256" key="4">
    <source>
        <dbReference type="ARBA" id="ARBA00022989"/>
    </source>
</evidence>
<feature type="domain" description="EamA" evidence="7">
    <location>
        <begin position="145"/>
        <end position="278"/>
    </location>
</feature>
<feature type="transmembrane region" description="Helical" evidence="6">
    <location>
        <begin position="207"/>
        <end position="227"/>
    </location>
</feature>
<proteinExistence type="predicted"/>
<protein>
    <submittedName>
        <fullName evidence="8">Permease of the drug/metabolite transporter (DMT) superfamily</fullName>
    </submittedName>
</protein>
<dbReference type="PANTHER" id="PTHR32322:SF18">
    <property type="entry name" value="S-ADENOSYLMETHIONINE_S-ADENOSYLHOMOCYSTEINE TRANSPORTER"/>
    <property type="match status" value="1"/>
</dbReference>
<dbReference type="Proteomes" id="UP000182108">
    <property type="component" value="Unassembled WGS sequence"/>
</dbReference>
<dbReference type="InterPro" id="IPR037185">
    <property type="entry name" value="EmrE-like"/>
</dbReference>
<feature type="transmembrane region" description="Helical" evidence="6">
    <location>
        <begin position="91"/>
        <end position="108"/>
    </location>
</feature>
<keyword evidence="2" id="KW-1003">Cell membrane</keyword>
<feature type="transmembrane region" description="Helical" evidence="6">
    <location>
        <begin position="59"/>
        <end position="79"/>
    </location>
</feature>
<dbReference type="SUPFAM" id="SSF103481">
    <property type="entry name" value="Multidrug resistance efflux transporter EmrE"/>
    <property type="match status" value="2"/>
</dbReference>
<feature type="transmembrane region" description="Helical" evidence="6">
    <location>
        <begin position="239"/>
        <end position="260"/>
    </location>
</feature>
<evidence type="ECO:0000313" key="9">
    <source>
        <dbReference type="Proteomes" id="UP000182108"/>
    </source>
</evidence>
<feature type="transmembrane region" description="Helical" evidence="6">
    <location>
        <begin position="174"/>
        <end position="195"/>
    </location>
</feature>
<keyword evidence="9" id="KW-1185">Reference proteome</keyword>
<comment type="subcellular location">
    <subcellularLocation>
        <location evidence="1">Cell membrane</location>
        <topology evidence="1">Multi-pass membrane protein</topology>
    </subcellularLocation>
</comment>
<keyword evidence="3 6" id="KW-0812">Transmembrane</keyword>
<evidence type="ECO:0000256" key="6">
    <source>
        <dbReference type="SAM" id="Phobius"/>
    </source>
</evidence>
<feature type="transmembrane region" description="Helical" evidence="6">
    <location>
        <begin position="115"/>
        <end position="136"/>
    </location>
</feature>
<dbReference type="AlphaFoldDB" id="A0A0K6IRY2"/>
<gene>
    <name evidence="8" type="ORF">Ga0061068_102178</name>
</gene>
<keyword evidence="4 6" id="KW-1133">Transmembrane helix</keyword>
<keyword evidence="5 6" id="KW-0472">Membrane</keyword>
<sequence>MLLVTVILLWGVNWPIMKYGLQYIPPIAFAAARMVLGTAILAAVAAWRGQLKWPHREDWPVVVSVGLLQMAAFSALVNLGLQYVSAGRSAILAYTTPLWVLPLAVWRLREPLTRLRLLGVTLGLAGVVILFNPLAFDWRDPQVLFGNGALLLAALLWAVLIVQVRGHRWRGTPLSLAPWQTGIAALVLLPLSLALEDVAHIRWEAPLWIILLYNGPITTAFCFWAMITVTRALPAITTSLATLSVPLVGYLASMAMLGEALPWNDLAGFVFILTGLVAATLDDALRHRRSRANRI</sequence>
<dbReference type="InterPro" id="IPR000620">
    <property type="entry name" value="EamA_dom"/>
</dbReference>
<dbReference type="GO" id="GO:0005886">
    <property type="term" value="C:plasma membrane"/>
    <property type="evidence" value="ECO:0007669"/>
    <property type="project" value="UniProtKB-SubCell"/>
</dbReference>
<dbReference type="Pfam" id="PF00892">
    <property type="entry name" value="EamA"/>
    <property type="match status" value="2"/>
</dbReference>
<dbReference type="InterPro" id="IPR050638">
    <property type="entry name" value="AA-Vitamin_Transporters"/>
</dbReference>